<sequence>MQEIKDEANLMKYNSGPTVDTNKAMTEEKWQKIAEDLWALLDDIDTASDMFKPEMNNFYKYTMNKAEKRFKLITSNGFKLFPVNCNG</sequence>
<organism evidence="1">
    <name type="scientific">marine sediment metagenome</name>
    <dbReference type="NCBI Taxonomy" id="412755"/>
    <lineage>
        <taxon>unclassified sequences</taxon>
        <taxon>metagenomes</taxon>
        <taxon>ecological metagenomes</taxon>
    </lineage>
</organism>
<name>A0A0F9KDC2_9ZZZZ</name>
<dbReference type="EMBL" id="LAZR01015404">
    <property type="protein sequence ID" value="KKM13325.1"/>
    <property type="molecule type" value="Genomic_DNA"/>
</dbReference>
<proteinExistence type="predicted"/>
<protein>
    <submittedName>
        <fullName evidence="1">Uncharacterized protein</fullName>
    </submittedName>
</protein>
<dbReference type="AlphaFoldDB" id="A0A0F9KDC2"/>
<reference evidence="1" key="1">
    <citation type="journal article" date="2015" name="Nature">
        <title>Complex archaea that bridge the gap between prokaryotes and eukaryotes.</title>
        <authorList>
            <person name="Spang A."/>
            <person name="Saw J.H."/>
            <person name="Jorgensen S.L."/>
            <person name="Zaremba-Niedzwiedzka K."/>
            <person name="Martijn J."/>
            <person name="Lind A.E."/>
            <person name="van Eijk R."/>
            <person name="Schleper C."/>
            <person name="Guy L."/>
            <person name="Ettema T.J."/>
        </authorList>
    </citation>
    <scope>NUCLEOTIDE SEQUENCE</scope>
</reference>
<comment type="caution">
    <text evidence="1">The sequence shown here is derived from an EMBL/GenBank/DDBJ whole genome shotgun (WGS) entry which is preliminary data.</text>
</comment>
<gene>
    <name evidence="1" type="ORF">LCGC14_1717340</name>
</gene>
<accession>A0A0F9KDC2</accession>
<evidence type="ECO:0000313" key="1">
    <source>
        <dbReference type="EMBL" id="KKM13325.1"/>
    </source>
</evidence>